<evidence type="ECO:0000313" key="1">
    <source>
        <dbReference type="EMBL" id="KOF77371.1"/>
    </source>
</evidence>
<dbReference type="STRING" id="37653.A0A0L8GK29"/>
<name>A0A0L8GK29_OCTBM</name>
<evidence type="ECO:0008006" key="2">
    <source>
        <dbReference type="Google" id="ProtNLM"/>
    </source>
</evidence>
<dbReference type="SUPFAM" id="SSF56219">
    <property type="entry name" value="DNase I-like"/>
    <property type="match status" value="1"/>
</dbReference>
<gene>
    <name evidence="1" type="ORF">OCBIM_22032181mg</name>
</gene>
<dbReference type="Gene3D" id="3.60.10.10">
    <property type="entry name" value="Endonuclease/exonuclease/phosphatase"/>
    <property type="match status" value="2"/>
</dbReference>
<dbReference type="AlphaFoldDB" id="A0A0L8GK29"/>
<dbReference type="EMBL" id="KQ421470">
    <property type="protein sequence ID" value="KOF77371.1"/>
    <property type="molecule type" value="Genomic_DNA"/>
</dbReference>
<feature type="non-terminal residue" evidence="1">
    <location>
        <position position="370"/>
    </location>
</feature>
<reference evidence="1" key="1">
    <citation type="submission" date="2015-07" db="EMBL/GenBank/DDBJ databases">
        <title>MeaNS - Measles Nucleotide Surveillance Program.</title>
        <authorList>
            <person name="Tran T."/>
            <person name="Druce J."/>
        </authorList>
    </citation>
    <scope>NUCLEOTIDE SEQUENCE</scope>
    <source>
        <strain evidence="1">UCB-OBI-ISO-001</strain>
        <tissue evidence="1">Gonad</tissue>
    </source>
</reference>
<dbReference type="OrthoDB" id="6154603at2759"/>
<organism evidence="1">
    <name type="scientific">Octopus bimaculoides</name>
    <name type="common">California two-spotted octopus</name>
    <dbReference type="NCBI Taxonomy" id="37653"/>
    <lineage>
        <taxon>Eukaryota</taxon>
        <taxon>Metazoa</taxon>
        <taxon>Spiralia</taxon>
        <taxon>Lophotrochozoa</taxon>
        <taxon>Mollusca</taxon>
        <taxon>Cephalopoda</taxon>
        <taxon>Coleoidea</taxon>
        <taxon>Octopodiformes</taxon>
        <taxon>Octopoda</taxon>
        <taxon>Incirrata</taxon>
        <taxon>Octopodidae</taxon>
        <taxon>Octopus</taxon>
    </lineage>
</organism>
<accession>A0A0L8GK29</accession>
<sequence length="370" mass="42786">MDLKVARWNVRTMLDKAESSRPERRSVLIAHELFRLNIDIAALSEVRFADQGSLKERSAGYTLFWSGKPSSGRRLAGVGLMVRNFITSKLETLPTCHSDHFISRCLLLEIGRDSEVWKGVLGRHGIRSCDDNGRPLLEFCTEHQLAITNTTFQQKDCLKTTWRQPQSRHWHLLDYVLVCQRDLKDVLHTRVMPSAECHTDSHLVRCKLKTKPKKKGNTVKKLNIGSLCQEEVKVKFQAKLQQKLDESLRTDDTTQDILWENLKSAILKTSEEVIVQIKKKNKDWFDDNDKEIQGSLAKKRVAHQAHLAQPTCPVKKATFRCACSIIQRKLREIQNEWWDHLTRRTQLCTDLGDYRGFYEALKAVYSPIHQ</sequence>
<protein>
    <recommendedName>
        <fullName evidence="2">Endonuclease/exonuclease/phosphatase domain-containing protein</fullName>
    </recommendedName>
</protein>
<dbReference type="InterPro" id="IPR036691">
    <property type="entry name" value="Endo/exonu/phosph_ase_sf"/>
</dbReference>
<proteinExistence type="predicted"/>